<feature type="region of interest" description="Disordered" evidence="1">
    <location>
        <begin position="1"/>
        <end position="104"/>
    </location>
</feature>
<sequence>MRPTISSMNKQAANSARRRGLTNAYSTANVARSESSSEADERTEAPVPRPRAASADRASRRLGRSGSERDLSAKAREVTNRLASNTRQRTKQEPTENNNLSSSQLCSDLTEQLTKTASKVVQLYRTLQREPNAAADISGLEAAILETQKVLRGAVQGEPDHNRQRIDNLLSKEGATTGNPAMTLIEQYSDILLNMMQSKMVNQFSQSPQSLPPTPREPGGES</sequence>
<dbReference type="Proteomes" id="UP001497472">
    <property type="component" value="Unassembled WGS sequence"/>
</dbReference>
<feature type="compositionally biased region" description="Polar residues" evidence="1">
    <location>
        <begin position="1"/>
        <end position="14"/>
    </location>
</feature>
<evidence type="ECO:0000256" key="1">
    <source>
        <dbReference type="SAM" id="MobiDB-lite"/>
    </source>
</evidence>
<feature type="compositionally biased region" description="Polar residues" evidence="1">
    <location>
        <begin position="95"/>
        <end position="104"/>
    </location>
</feature>
<evidence type="ECO:0000313" key="3">
    <source>
        <dbReference type="Proteomes" id="UP001497472"/>
    </source>
</evidence>
<name>A0AAV1JAN0_9NEOP</name>
<comment type="caution">
    <text evidence="2">The sequence shown here is derived from an EMBL/GenBank/DDBJ whole genome shotgun (WGS) entry which is preliminary data.</text>
</comment>
<organism evidence="2 3">
    <name type="scientific">Leptosia nina</name>
    <dbReference type="NCBI Taxonomy" id="320188"/>
    <lineage>
        <taxon>Eukaryota</taxon>
        <taxon>Metazoa</taxon>
        <taxon>Ecdysozoa</taxon>
        <taxon>Arthropoda</taxon>
        <taxon>Hexapoda</taxon>
        <taxon>Insecta</taxon>
        <taxon>Pterygota</taxon>
        <taxon>Neoptera</taxon>
        <taxon>Endopterygota</taxon>
        <taxon>Lepidoptera</taxon>
        <taxon>Glossata</taxon>
        <taxon>Ditrysia</taxon>
        <taxon>Papilionoidea</taxon>
        <taxon>Pieridae</taxon>
        <taxon>Pierinae</taxon>
        <taxon>Leptosia</taxon>
    </lineage>
</organism>
<accession>A0AAV1JAN0</accession>
<feature type="region of interest" description="Disordered" evidence="1">
    <location>
        <begin position="202"/>
        <end position="222"/>
    </location>
</feature>
<reference evidence="2 3" key="1">
    <citation type="submission" date="2023-11" db="EMBL/GenBank/DDBJ databases">
        <authorList>
            <person name="Okamura Y."/>
        </authorList>
    </citation>
    <scope>NUCLEOTIDE SEQUENCE [LARGE SCALE GENOMIC DNA]</scope>
</reference>
<gene>
    <name evidence="2" type="ORF">LNINA_LOCUS5985</name>
</gene>
<feature type="compositionally biased region" description="Basic and acidic residues" evidence="1">
    <location>
        <begin position="66"/>
        <end position="79"/>
    </location>
</feature>
<proteinExistence type="predicted"/>
<protein>
    <submittedName>
        <fullName evidence="2">Uncharacterized protein</fullName>
    </submittedName>
</protein>
<keyword evidence="3" id="KW-1185">Reference proteome</keyword>
<dbReference type="EMBL" id="CAVLEF010000008">
    <property type="protein sequence ID" value="CAK1546413.1"/>
    <property type="molecule type" value="Genomic_DNA"/>
</dbReference>
<evidence type="ECO:0000313" key="2">
    <source>
        <dbReference type="EMBL" id="CAK1546413.1"/>
    </source>
</evidence>
<dbReference type="AlphaFoldDB" id="A0AAV1JAN0"/>